<reference evidence="5 6" key="1">
    <citation type="submission" date="2020-08" db="EMBL/GenBank/DDBJ databases">
        <authorList>
            <person name="Ren C."/>
            <person name="Gu Y."/>
            <person name="Xu Y."/>
        </authorList>
    </citation>
    <scope>NUCLEOTIDE SEQUENCE [LARGE SCALE GENOMIC DNA]</scope>
    <source>
        <strain evidence="5 6">LBM18003</strain>
    </source>
</reference>
<dbReference type="AlphaFoldDB" id="A0A7G9WIB9"/>
<dbReference type="InterPro" id="IPR051782">
    <property type="entry name" value="ABC_Transporter_VariousFunc"/>
</dbReference>
<evidence type="ECO:0000256" key="2">
    <source>
        <dbReference type="ARBA" id="ARBA00022741"/>
    </source>
</evidence>
<dbReference type="InterPro" id="IPR003439">
    <property type="entry name" value="ABC_transporter-like_ATP-bd"/>
</dbReference>
<evidence type="ECO:0000256" key="3">
    <source>
        <dbReference type="ARBA" id="ARBA00022840"/>
    </source>
</evidence>
<keyword evidence="3 5" id="KW-0067">ATP-binding</keyword>
<evidence type="ECO:0000313" key="5">
    <source>
        <dbReference type="EMBL" id="QNO18431.1"/>
    </source>
</evidence>
<dbReference type="SMART" id="SM00382">
    <property type="entry name" value="AAA"/>
    <property type="match status" value="1"/>
</dbReference>
<dbReference type="Pfam" id="PF00005">
    <property type="entry name" value="ABC_tran"/>
    <property type="match status" value="1"/>
</dbReference>
<gene>
    <name evidence="5" type="ORF">H6X83_01905</name>
</gene>
<dbReference type="GO" id="GO:0016887">
    <property type="term" value="F:ATP hydrolysis activity"/>
    <property type="evidence" value="ECO:0007669"/>
    <property type="project" value="InterPro"/>
</dbReference>
<proteinExistence type="predicted"/>
<feature type="domain" description="ABC transporter" evidence="4">
    <location>
        <begin position="1"/>
        <end position="231"/>
    </location>
</feature>
<name>A0A7G9WIB9_9FIRM</name>
<dbReference type="CDD" id="cd03230">
    <property type="entry name" value="ABC_DR_subfamily_A"/>
    <property type="match status" value="1"/>
</dbReference>
<dbReference type="Proteomes" id="UP000516046">
    <property type="component" value="Chromosome"/>
</dbReference>
<dbReference type="PANTHER" id="PTHR42939">
    <property type="entry name" value="ABC TRANSPORTER ATP-BINDING PROTEIN ALBC-RELATED"/>
    <property type="match status" value="1"/>
</dbReference>
<evidence type="ECO:0000259" key="4">
    <source>
        <dbReference type="PROSITE" id="PS50893"/>
    </source>
</evidence>
<dbReference type="PROSITE" id="PS00211">
    <property type="entry name" value="ABC_TRANSPORTER_1"/>
    <property type="match status" value="1"/>
</dbReference>
<keyword evidence="6" id="KW-1185">Reference proteome</keyword>
<dbReference type="RefSeq" id="WP_212507494.1">
    <property type="nucleotide sequence ID" value="NZ_CP060696.1"/>
</dbReference>
<accession>A0A7G9WIB9</accession>
<evidence type="ECO:0000313" key="6">
    <source>
        <dbReference type="Proteomes" id="UP000516046"/>
    </source>
</evidence>
<dbReference type="KEGG" id="caml:H6X83_01905"/>
<organism evidence="5 6">
    <name type="scientific">Caproicibacterium amylolyticum</name>
    <dbReference type="NCBI Taxonomy" id="2766537"/>
    <lineage>
        <taxon>Bacteria</taxon>
        <taxon>Bacillati</taxon>
        <taxon>Bacillota</taxon>
        <taxon>Clostridia</taxon>
        <taxon>Eubacteriales</taxon>
        <taxon>Oscillospiraceae</taxon>
        <taxon>Caproicibacterium</taxon>
    </lineage>
</organism>
<keyword evidence="1" id="KW-0813">Transport</keyword>
<dbReference type="EMBL" id="CP060696">
    <property type="protein sequence ID" value="QNO18431.1"/>
    <property type="molecule type" value="Genomic_DNA"/>
</dbReference>
<dbReference type="GO" id="GO:0005524">
    <property type="term" value="F:ATP binding"/>
    <property type="evidence" value="ECO:0007669"/>
    <property type="project" value="UniProtKB-KW"/>
</dbReference>
<dbReference type="SUPFAM" id="SSF52540">
    <property type="entry name" value="P-loop containing nucleoside triphosphate hydrolases"/>
    <property type="match status" value="1"/>
</dbReference>
<dbReference type="InterPro" id="IPR003593">
    <property type="entry name" value="AAA+_ATPase"/>
</dbReference>
<sequence length="285" mass="32618">MTLQNNISVEHLGKKYSNFHLSDISFTVKPGQIVGLIGENGAGKTTLISLLLNQIQRDTGEVKYGEEDIMDAKAEIKNQIGIVQDDIFFYDKLNAQDISRILKRIYTNWSLKIYNSFLKKFNLPIDKPICNYSKGMKTKLLLSTALCHQAKYLILDEVTSGLDPVVRHEVMTMLREYANRGNSVFFSTHITSDLEGFSDKVIFLHHGKIIFDEFTENLNTKQMIIECSEEEMQSIPAQFLESTLKVGNKYHALITSDFPKEQYHFPIKIASLDDIMLMYIKGENE</sequence>
<evidence type="ECO:0000256" key="1">
    <source>
        <dbReference type="ARBA" id="ARBA00022448"/>
    </source>
</evidence>
<dbReference type="PANTHER" id="PTHR42939:SF3">
    <property type="entry name" value="ABC TRANSPORTER ATP-BINDING COMPONENT"/>
    <property type="match status" value="1"/>
</dbReference>
<keyword evidence="2" id="KW-0547">Nucleotide-binding</keyword>
<dbReference type="Gene3D" id="3.40.50.300">
    <property type="entry name" value="P-loop containing nucleotide triphosphate hydrolases"/>
    <property type="match status" value="1"/>
</dbReference>
<protein>
    <submittedName>
        <fullName evidence="5">ABC transporter ATP-binding protein</fullName>
    </submittedName>
</protein>
<dbReference type="InterPro" id="IPR027417">
    <property type="entry name" value="P-loop_NTPase"/>
</dbReference>
<dbReference type="InterPro" id="IPR017871">
    <property type="entry name" value="ABC_transporter-like_CS"/>
</dbReference>
<dbReference type="PROSITE" id="PS50893">
    <property type="entry name" value="ABC_TRANSPORTER_2"/>
    <property type="match status" value="1"/>
</dbReference>